<dbReference type="InterPro" id="IPR013780">
    <property type="entry name" value="Glyco_hydro_b"/>
</dbReference>
<dbReference type="Gene3D" id="3.90.400.10">
    <property type="entry name" value="Oligo-1,6-glucosidase, Domain 2"/>
    <property type="match status" value="1"/>
</dbReference>
<feature type="domain" description="Glycosyl hydrolase family 13 catalytic" evidence="5">
    <location>
        <begin position="20"/>
        <end position="445"/>
    </location>
</feature>
<dbReference type="FunFam" id="3.20.20.80:FF:000087">
    <property type="entry name" value="Oligo-1,6-glucosidase IMA1"/>
    <property type="match status" value="1"/>
</dbReference>
<dbReference type="CDD" id="cd11333">
    <property type="entry name" value="AmyAc_SI_OligoGlu_DGase"/>
    <property type="match status" value="1"/>
</dbReference>
<dbReference type="SMART" id="SM00642">
    <property type="entry name" value="Aamy"/>
    <property type="match status" value="1"/>
</dbReference>
<dbReference type="PANTHER" id="PTHR10357">
    <property type="entry name" value="ALPHA-AMYLASE FAMILY MEMBER"/>
    <property type="match status" value="1"/>
</dbReference>
<dbReference type="FunFam" id="3.90.400.10:FF:000002">
    <property type="entry name" value="Sucrose isomerase"/>
    <property type="match status" value="1"/>
</dbReference>
<comment type="similarity">
    <text evidence="1">Belongs to the glycosyl hydrolase 13 family.</text>
</comment>
<dbReference type="SUPFAM" id="SSF51445">
    <property type="entry name" value="(Trans)glycosidases"/>
    <property type="match status" value="1"/>
</dbReference>
<evidence type="ECO:0000313" key="6">
    <source>
        <dbReference type="EMBL" id="KAA8895703.1"/>
    </source>
</evidence>
<dbReference type="InParanoid" id="A0A5J5EKI0"/>
<organism evidence="6 7">
    <name type="scientific">Sphaerosporella brunnea</name>
    <dbReference type="NCBI Taxonomy" id="1250544"/>
    <lineage>
        <taxon>Eukaryota</taxon>
        <taxon>Fungi</taxon>
        <taxon>Dikarya</taxon>
        <taxon>Ascomycota</taxon>
        <taxon>Pezizomycotina</taxon>
        <taxon>Pezizomycetes</taxon>
        <taxon>Pezizales</taxon>
        <taxon>Pyronemataceae</taxon>
        <taxon>Sphaerosporella</taxon>
    </lineage>
</organism>
<keyword evidence="4" id="KW-0462">Maltose metabolism</keyword>
<comment type="caution">
    <text evidence="6">The sequence shown here is derived from an EMBL/GenBank/DDBJ whole genome shotgun (WGS) entry which is preliminary data.</text>
</comment>
<dbReference type="GO" id="GO:0004574">
    <property type="term" value="F:oligo-1,6-glucosidase activity"/>
    <property type="evidence" value="ECO:0007669"/>
    <property type="project" value="TreeGrafter"/>
</dbReference>
<gene>
    <name evidence="6" type="ORF">FN846DRAFT_318620</name>
</gene>
<dbReference type="GO" id="GO:0004575">
    <property type="term" value="F:sucrose alpha-glucosidase activity"/>
    <property type="evidence" value="ECO:0007669"/>
    <property type="project" value="TreeGrafter"/>
</dbReference>
<dbReference type="FunCoup" id="A0A5J5EKI0">
    <property type="interactions" value="918"/>
</dbReference>
<evidence type="ECO:0000313" key="7">
    <source>
        <dbReference type="Proteomes" id="UP000326924"/>
    </source>
</evidence>
<dbReference type="OrthoDB" id="1740265at2759"/>
<dbReference type="InterPro" id="IPR017853">
    <property type="entry name" value="GH"/>
</dbReference>
<dbReference type="Pfam" id="PF00128">
    <property type="entry name" value="Alpha-amylase"/>
    <property type="match status" value="1"/>
</dbReference>
<evidence type="ECO:0000256" key="3">
    <source>
        <dbReference type="ARBA" id="ARBA00023295"/>
    </source>
</evidence>
<dbReference type="EMBL" id="VXIS01000248">
    <property type="protein sequence ID" value="KAA8895703.1"/>
    <property type="molecule type" value="Genomic_DNA"/>
</dbReference>
<proteinExistence type="inferred from homology"/>
<evidence type="ECO:0000256" key="4">
    <source>
        <dbReference type="ARBA" id="ARBA00026248"/>
    </source>
</evidence>
<dbReference type="InterPro" id="IPR006047">
    <property type="entry name" value="GH13_cat_dom"/>
</dbReference>
<evidence type="ECO:0000256" key="1">
    <source>
        <dbReference type="ARBA" id="ARBA00008061"/>
    </source>
</evidence>
<dbReference type="PANTHER" id="PTHR10357:SF232">
    <property type="entry name" value="GLYCOSYL HYDROLASE FAMILY 13 CATALYTIC DOMAIN-CONTAINING PROTEIN"/>
    <property type="match status" value="1"/>
</dbReference>
<evidence type="ECO:0000259" key="5">
    <source>
        <dbReference type="SMART" id="SM00642"/>
    </source>
</evidence>
<dbReference type="GO" id="GO:0004556">
    <property type="term" value="F:alpha-amylase activity"/>
    <property type="evidence" value="ECO:0007669"/>
    <property type="project" value="TreeGrafter"/>
</dbReference>
<evidence type="ECO:0000256" key="2">
    <source>
        <dbReference type="ARBA" id="ARBA00022801"/>
    </source>
</evidence>
<dbReference type="Gene3D" id="2.60.40.1180">
    <property type="entry name" value="Golgi alpha-mannosidase II"/>
    <property type="match status" value="1"/>
</dbReference>
<dbReference type="Gene3D" id="3.20.20.80">
    <property type="entry name" value="Glycosidases"/>
    <property type="match status" value="1"/>
</dbReference>
<protein>
    <submittedName>
        <fullName evidence="6">Glycoside hydrolase family 13 protein</fullName>
    </submittedName>
</protein>
<dbReference type="Proteomes" id="UP000326924">
    <property type="component" value="Unassembled WGS sequence"/>
</dbReference>
<dbReference type="SUPFAM" id="SSF51011">
    <property type="entry name" value="Glycosyl hydrolase domain"/>
    <property type="match status" value="1"/>
</dbReference>
<dbReference type="GO" id="GO:0005987">
    <property type="term" value="P:sucrose catabolic process"/>
    <property type="evidence" value="ECO:0007669"/>
    <property type="project" value="TreeGrafter"/>
</dbReference>
<dbReference type="FunFam" id="3.20.20.80:FF:000064">
    <property type="entry name" value="Oligo-1,6-glucosidase"/>
    <property type="match status" value="1"/>
</dbReference>
<sequence>MAFTVPSNRRRWWKESSIYQIYPSSFKDSNADGIGDIPGIISKLDYLHDLGVDIIWVSPVYKSPDKDMGYDISDYRAIDPKYGNMHDLEQLVDGLHARGMKLVMDLVVNHTSDQHEWFQDSKNSRRSERRNWYVWRDPKFDDQGNRMPPNNWQAVFGGSAWEWDQTTEQYYLHCFLKEQPDLNWECEEVRKEVFEMMRFWLDKKVDGFRMDVIELISKASGFPDAPVIIPGRFLQPAEKLFSNGPRLHEFLRGIRAQVLSRYDVMTVGETPWMTEPEDALKVIGADRGELDMLFQFDMITMDFGNNGRYSWPKSQWDLRTLKGIMEKWQTFMIENDGWNSVCLESHDQPRCVSRFVDRKITDDDPVMRARVAKMLATLEAGQSGTIYIYQGQELGMKNIPYDWPVEEYLDCETQNAYKNAQESGDRETMEDFLRAMHLKARDHARTPVQWDSTPHGGFTAGKPWMRVNEDYHSWNAALQTCDGSSVFSFWKRVLQVRKQHKDVLIYGDFEMLAKEDKEVLVYKRMYGKQQALVVVNFTEETLEWTPPPERKEVIALVREDCRKLGNYEELEMEAGKMVLRPFEAAMFIG</sequence>
<dbReference type="GO" id="GO:0000025">
    <property type="term" value="P:maltose catabolic process"/>
    <property type="evidence" value="ECO:0007669"/>
    <property type="project" value="TreeGrafter"/>
</dbReference>
<accession>A0A5J5EKI0</accession>
<dbReference type="NCBIfam" id="NF008183">
    <property type="entry name" value="PRK10933.1"/>
    <property type="match status" value="1"/>
</dbReference>
<keyword evidence="3" id="KW-0326">Glycosidase</keyword>
<keyword evidence="7" id="KW-1185">Reference proteome</keyword>
<dbReference type="GO" id="GO:0033934">
    <property type="term" value="F:glucan 1,4-alpha-maltotriohydrolase activity"/>
    <property type="evidence" value="ECO:0007669"/>
    <property type="project" value="TreeGrafter"/>
</dbReference>
<keyword evidence="2 6" id="KW-0378">Hydrolase</keyword>
<name>A0A5J5EKI0_9PEZI</name>
<dbReference type="InterPro" id="IPR045857">
    <property type="entry name" value="O16G_dom_2"/>
</dbReference>
<dbReference type="AlphaFoldDB" id="A0A5J5EKI0"/>
<reference evidence="6 7" key="1">
    <citation type="submission" date="2019-09" db="EMBL/GenBank/DDBJ databases">
        <title>Draft genome of the ectomycorrhizal ascomycete Sphaerosporella brunnea.</title>
        <authorList>
            <consortium name="DOE Joint Genome Institute"/>
            <person name="Benucci G.M."/>
            <person name="Marozzi G."/>
            <person name="Antonielli L."/>
            <person name="Sanchez S."/>
            <person name="Marco P."/>
            <person name="Wang X."/>
            <person name="Falini L.B."/>
            <person name="Barry K."/>
            <person name="Haridas S."/>
            <person name="Lipzen A."/>
            <person name="Labutti K."/>
            <person name="Grigoriev I.V."/>
            <person name="Murat C."/>
            <person name="Martin F."/>
            <person name="Albertini E."/>
            <person name="Donnini D."/>
            <person name="Bonito G."/>
        </authorList>
    </citation>
    <scope>NUCLEOTIDE SEQUENCE [LARGE SCALE GENOMIC DNA]</scope>
    <source>
        <strain evidence="6 7">Sb_GMNB300</strain>
    </source>
</reference>